<feature type="chain" id="PRO_5046354811" evidence="1">
    <location>
        <begin position="27"/>
        <end position="295"/>
    </location>
</feature>
<feature type="signal peptide" evidence="1">
    <location>
        <begin position="1"/>
        <end position="26"/>
    </location>
</feature>
<keyword evidence="1" id="KW-0732">Signal</keyword>
<dbReference type="RefSeq" id="WP_323578987.1">
    <property type="nucleotide sequence ID" value="NZ_JAYGJQ010000003.1"/>
</dbReference>
<evidence type="ECO:0000256" key="1">
    <source>
        <dbReference type="SAM" id="SignalP"/>
    </source>
</evidence>
<proteinExistence type="predicted"/>
<sequence>MKTLNLTKVALTVVVATQLLSVEAFAGTLLKETLLTTNKDAISDPYFQIESRSVKELSDEEAMEFINDNPALGVKVLNIPNIPPKPPELNPGNIANAGVKEAAGGVVSAGAGGTTTPSPTPTGMLDSVIMVVDKLIAIGQKIIPTIEKGKAVVTNTSMAAVSVLPRLETIDPVVHDMGNWSIPVTKHYQISYKNGLGSEVVSFVYSVTYQYGGTYGGKGKYLTGIRASARNINIAWGFDLDASSQLVQISNVGTTEDVIAGATIEISYTVKNWTRTITAVKSFFVAGDNRLYKLD</sequence>
<evidence type="ECO:0000313" key="2">
    <source>
        <dbReference type="EMBL" id="MEA9358535.1"/>
    </source>
</evidence>
<reference evidence="2 3" key="1">
    <citation type="submission" date="2023-11" db="EMBL/GenBank/DDBJ databases">
        <title>A Novel Polar Bacteriovorax (B. antarcticus) Isolated from the Biocrust in Antarctica.</title>
        <authorList>
            <person name="Mun W."/>
            <person name="Choi S.Y."/>
            <person name="Mitchell R.J."/>
        </authorList>
    </citation>
    <scope>NUCLEOTIDE SEQUENCE [LARGE SCALE GENOMIC DNA]</scope>
    <source>
        <strain evidence="2 3">PP10</strain>
    </source>
</reference>
<dbReference type="EMBL" id="JAYGJQ010000003">
    <property type="protein sequence ID" value="MEA9358535.1"/>
    <property type="molecule type" value="Genomic_DNA"/>
</dbReference>
<name>A0ABU5W2R8_9BACT</name>
<comment type="caution">
    <text evidence="2">The sequence shown here is derived from an EMBL/GenBank/DDBJ whole genome shotgun (WGS) entry which is preliminary data.</text>
</comment>
<protein>
    <submittedName>
        <fullName evidence="2">Uncharacterized protein</fullName>
    </submittedName>
</protein>
<organism evidence="2 3">
    <name type="scientific">Bacteriovorax antarcticus</name>
    <dbReference type="NCBI Taxonomy" id="3088717"/>
    <lineage>
        <taxon>Bacteria</taxon>
        <taxon>Pseudomonadati</taxon>
        <taxon>Bdellovibrionota</taxon>
        <taxon>Bacteriovoracia</taxon>
        <taxon>Bacteriovoracales</taxon>
        <taxon>Bacteriovoracaceae</taxon>
        <taxon>Bacteriovorax</taxon>
    </lineage>
</organism>
<accession>A0ABU5W2R8</accession>
<keyword evidence="3" id="KW-1185">Reference proteome</keyword>
<dbReference type="Proteomes" id="UP001302274">
    <property type="component" value="Unassembled WGS sequence"/>
</dbReference>
<gene>
    <name evidence="2" type="ORF">SHI21_20025</name>
</gene>
<evidence type="ECO:0000313" key="3">
    <source>
        <dbReference type="Proteomes" id="UP001302274"/>
    </source>
</evidence>